<keyword evidence="3 7" id="KW-0547">Nucleotide-binding</keyword>
<evidence type="ECO:0000256" key="8">
    <source>
        <dbReference type="RuleBase" id="RU003953"/>
    </source>
</evidence>
<dbReference type="Pfam" id="PF12627">
    <property type="entry name" value="PolyA_pol_RNAbd"/>
    <property type="match status" value="1"/>
</dbReference>
<keyword evidence="1 7" id="KW-0507">mRNA processing</keyword>
<evidence type="ECO:0000256" key="6">
    <source>
        <dbReference type="ARBA" id="ARBA00023163"/>
    </source>
</evidence>
<keyword evidence="2 7" id="KW-0808">Transferase</keyword>
<comment type="caution">
    <text evidence="13">The sequence shown here is derived from an EMBL/GenBank/DDBJ whole genome shotgun (WGS) entry which is preliminary data.</text>
</comment>
<dbReference type="InterPro" id="IPR010206">
    <property type="entry name" value="PolA_pol_I"/>
</dbReference>
<feature type="active site" evidence="7">
    <location>
        <position position="168"/>
    </location>
</feature>
<dbReference type="NCBIfam" id="TIGR01942">
    <property type="entry name" value="pcnB"/>
    <property type="match status" value="1"/>
</dbReference>
<dbReference type="SUPFAM" id="SSF81301">
    <property type="entry name" value="Nucleotidyltransferase"/>
    <property type="match status" value="1"/>
</dbReference>
<keyword evidence="5 7" id="KW-0694">RNA-binding</keyword>
<feature type="active site" evidence="7">
    <location>
        <position position="89"/>
    </location>
</feature>
<evidence type="ECO:0000313" key="14">
    <source>
        <dbReference type="Proteomes" id="UP001197028"/>
    </source>
</evidence>
<evidence type="ECO:0000313" key="13">
    <source>
        <dbReference type="EMBL" id="MBU2739725.1"/>
    </source>
</evidence>
<dbReference type="InterPro" id="IPR025866">
    <property type="entry name" value="PolyA_pol_arg_C_dom"/>
</dbReference>
<dbReference type="Gene3D" id="1.10.3090.10">
    <property type="entry name" value="cca-adding enzyme, domain 2"/>
    <property type="match status" value="1"/>
</dbReference>
<reference evidence="13 14" key="1">
    <citation type="journal article" date="2021" name="ISME J.">
        <title>Genomic evolution of the class Acidithiobacillia: deep-branching Proteobacteria living in extreme acidic conditions.</title>
        <authorList>
            <person name="Moya-Beltran A."/>
            <person name="Beard S."/>
            <person name="Rojas-Villalobos C."/>
            <person name="Issotta F."/>
            <person name="Gallardo Y."/>
            <person name="Ulloa R."/>
            <person name="Giaveno A."/>
            <person name="Degli Esposti M."/>
            <person name="Johnson D.B."/>
            <person name="Quatrini R."/>
        </authorList>
    </citation>
    <scope>NUCLEOTIDE SEQUENCE [LARGE SCALE GENOMIC DNA]</scope>
    <source>
        <strain evidence="13 14">ATCC 19703</strain>
    </source>
</reference>
<feature type="region of interest" description="Disordered" evidence="9">
    <location>
        <begin position="449"/>
        <end position="498"/>
    </location>
</feature>
<evidence type="ECO:0000256" key="4">
    <source>
        <dbReference type="ARBA" id="ARBA00022840"/>
    </source>
</evidence>
<dbReference type="SUPFAM" id="SSF81891">
    <property type="entry name" value="Poly A polymerase C-terminal region-like"/>
    <property type="match status" value="1"/>
</dbReference>
<dbReference type="EMBL" id="JABELD010000119">
    <property type="protein sequence ID" value="MBU2739725.1"/>
    <property type="molecule type" value="Genomic_DNA"/>
</dbReference>
<dbReference type="PANTHER" id="PTHR43051">
    <property type="entry name" value="POLYNUCLEOTIDE ADENYLYLTRANSFERASE FAMILY PROTEIN"/>
    <property type="match status" value="1"/>
</dbReference>
<proteinExistence type="inferred from homology"/>
<evidence type="ECO:0000259" key="11">
    <source>
        <dbReference type="Pfam" id="PF12626"/>
    </source>
</evidence>
<feature type="active site" evidence="7">
    <location>
        <position position="87"/>
    </location>
</feature>
<feature type="domain" description="Polymerase A arginine-rich C-terminal" evidence="11">
    <location>
        <begin position="342"/>
        <end position="470"/>
    </location>
</feature>
<evidence type="ECO:0000259" key="12">
    <source>
        <dbReference type="Pfam" id="PF12627"/>
    </source>
</evidence>
<protein>
    <recommendedName>
        <fullName evidence="7">Poly(A) polymerase I</fullName>
        <shortName evidence="7">PAP I</shortName>
        <ecNumber evidence="7">2.7.7.19</ecNumber>
    </recommendedName>
</protein>
<feature type="domain" description="Poly A polymerase head" evidence="10">
    <location>
        <begin position="69"/>
        <end position="199"/>
    </location>
</feature>
<dbReference type="CDD" id="cd05398">
    <property type="entry name" value="NT_ClassII-CCAase"/>
    <property type="match status" value="1"/>
</dbReference>
<gene>
    <name evidence="7 13" type="primary">pcnB</name>
    <name evidence="13" type="ORF">HJG40_13255</name>
</gene>
<comment type="catalytic activity">
    <reaction evidence="7">
        <text>RNA(n) + ATP = RNA(n)-3'-adenine ribonucleotide + diphosphate</text>
        <dbReference type="Rhea" id="RHEA:11332"/>
        <dbReference type="Rhea" id="RHEA-COMP:14527"/>
        <dbReference type="Rhea" id="RHEA-COMP:17347"/>
        <dbReference type="ChEBI" id="CHEBI:30616"/>
        <dbReference type="ChEBI" id="CHEBI:33019"/>
        <dbReference type="ChEBI" id="CHEBI:140395"/>
        <dbReference type="ChEBI" id="CHEBI:173115"/>
        <dbReference type="EC" id="2.7.7.19"/>
    </reaction>
</comment>
<evidence type="ECO:0000256" key="7">
    <source>
        <dbReference type="HAMAP-Rule" id="MF_00957"/>
    </source>
</evidence>
<evidence type="ECO:0000256" key="9">
    <source>
        <dbReference type="SAM" id="MobiDB-lite"/>
    </source>
</evidence>
<keyword evidence="6 7" id="KW-0804">Transcription</keyword>
<keyword evidence="4 7" id="KW-0067">ATP-binding</keyword>
<evidence type="ECO:0000256" key="2">
    <source>
        <dbReference type="ARBA" id="ARBA00022679"/>
    </source>
</evidence>
<keyword evidence="14" id="KW-1185">Reference proteome</keyword>
<feature type="compositionally biased region" description="Basic residues" evidence="9">
    <location>
        <begin position="462"/>
        <end position="473"/>
    </location>
</feature>
<feature type="compositionally biased region" description="Low complexity" evidence="9">
    <location>
        <begin position="479"/>
        <end position="489"/>
    </location>
</feature>
<comment type="function">
    <text evidence="7">Adds poly(A) tail to the 3' end of many RNAs, which usually targets these RNAs for decay. Plays a significant role in the global control of gene expression, through influencing the rate of transcript degradation, and in the general RNA quality control.</text>
</comment>
<dbReference type="Pfam" id="PF01743">
    <property type="entry name" value="PolyA_pol"/>
    <property type="match status" value="1"/>
</dbReference>
<dbReference type="RefSeq" id="WP_215864613.1">
    <property type="nucleotide sequence ID" value="NZ_JABELD010000119.1"/>
</dbReference>
<accession>A0ABS5ZTJ5</accession>
<name>A0ABS5ZTJ5_9PROT</name>
<dbReference type="InterPro" id="IPR002646">
    <property type="entry name" value="PolA_pol_head_dom"/>
</dbReference>
<evidence type="ECO:0000256" key="3">
    <source>
        <dbReference type="ARBA" id="ARBA00022741"/>
    </source>
</evidence>
<dbReference type="EC" id="2.7.7.19" evidence="7"/>
<sequence length="498" mass="55604">MVSLKSFISSQLNIAEAITDTSADVATPLPMQIPGAQVTPRAEHNISRRDISDGALQVLNGLHRAGFQAYMVGGGVRDLLLGREPKDFDVATDAHPEQVRKLFRRNARLIGRRFILVHVQFGSEIIEVATFRGGADSKKKEASERSESGRILADNVYGSLEEDARRRDFTANALYYNIADRGILDFSTGMEDLRAGLLRIIGDPEQRYREDPVRMLRAVRFAAKLGFSLDEAARAPISICRDCLQEVPSARLFEETLKLFLNGNARSSFELLRQHGLFAALFPQVDALLDTDNAEPARILLQGALEGTDQRVHDGKSVTPAFLFAALFWPVLQQQSQVLEQQGKPAAIALQQAASDILQDCMGRVAVPRRFSLPMREIWDLQARFLRRGGRRPHALLAHPRFRAAFDFLLLRIQAGELPAELGNWWEQFQTADHEGRRTLIEAARLEENGQETALGPLPATRSRRPRRRRRRNPRADSATAQTTANTTADTEEATDNG</sequence>
<organism evidence="13 14">
    <name type="scientific">Acidithiobacillus concretivorus</name>
    <dbReference type="NCBI Taxonomy" id="3063952"/>
    <lineage>
        <taxon>Bacteria</taxon>
        <taxon>Pseudomonadati</taxon>
        <taxon>Pseudomonadota</taxon>
        <taxon>Acidithiobacillia</taxon>
        <taxon>Acidithiobacillales</taxon>
        <taxon>Acidithiobacillaceae</taxon>
        <taxon>Acidithiobacillus</taxon>
    </lineage>
</organism>
<dbReference type="PANTHER" id="PTHR43051:SF1">
    <property type="entry name" value="POLYNUCLEOTIDE ADENYLYLTRANSFERASE FAMILY PROTEIN"/>
    <property type="match status" value="1"/>
</dbReference>
<dbReference type="HAMAP" id="MF_00957">
    <property type="entry name" value="PolyA_pol"/>
    <property type="match status" value="1"/>
</dbReference>
<dbReference type="Gene3D" id="3.30.460.10">
    <property type="entry name" value="Beta Polymerase, domain 2"/>
    <property type="match status" value="1"/>
</dbReference>
<dbReference type="GO" id="GO:1990817">
    <property type="term" value="F:poly(A) RNA polymerase activity"/>
    <property type="evidence" value="ECO:0007669"/>
    <property type="project" value="UniProtKB-EC"/>
</dbReference>
<dbReference type="Pfam" id="PF12626">
    <property type="entry name" value="PolyA_pol_arg_C"/>
    <property type="match status" value="1"/>
</dbReference>
<keyword evidence="13" id="KW-0548">Nucleotidyltransferase</keyword>
<dbReference type="InterPro" id="IPR043519">
    <property type="entry name" value="NT_sf"/>
</dbReference>
<dbReference type="Proteomes" id="UP001197028">
    <property type="component" value="Unassembled WGS sequence"/>
</dbReference>
<evidence type="ECO:0000256" key="5">
    <source>
        <dbReference type="ARBA" id="ARBA00022884"/>
    </source>
</evidence>
<feature type="domain" description="tRNA nucleotidyltransferase/poly(A) polymerase RNA and SrmB- binding" evidence="12">
    <location>
        <begin position="226"/>
        <end position="288"/>
    </location>
</feature>
<dbReference type="InterPro" id="IPR032828">
    <property type="entry name" value="PolyA_RNA-bd"/>
</dbReference>
<comment type="similarity">
    <text evidence="7 8">Belongs to the tRNA nucleotidyltransferase/poly(A) polymerase family.</text>
</comment>
<evidence type="ECO:0000259" key="10">
    <source>
        <dbReference type="Pfam" id="PF01743"/>
    </source>
</evidence>
<evidence type="ECO:0000256" key="1">
    <source>
        <dbReference type="ARBA" id="ARBA00022664"/>
    </source>
</evidence>
<dbReference type="InterPro" id="IPR052191">
    <property type="entry name" value="tRNA_ntf/polyA_polymerase_I"/>
</dbReference>